<name>A0A1H9I194_9LACT</name>
<dbReference type="AlphaFoldDB" id="A0A1H9I194"/>
<evidence type="ECO:0000313" key="2">
    <source>
        <dbReference type="Proteomes" id="UP000198556"/>
    </source>
</evidence>
<sequence length="83" mass="9575">MMIKMLDFTNIEWVEEREIAIDDEWLDDILNGHTEEEIIGLCLQHNCLSSRRGNLTLSVVWSDGTSTLYSDYGGHWCDGVHFV</sequence>
<proteinExistence type="predicted"/>
<organism evidence="1 2">
    <name type="scientific">Granulicatella balaenopterae</name>
    <dbReference type="NCBI Taxonomy" id="137733"/>
    <lineage>
        <taxon>Bacteria</taxon>
        <taxon>Bacillati</taxon>
        <taxon>Bacillota</taxon>
        <taxon>Bacilli</taxon>
        <taxon>Lactobacillales</taxon>
        <taxon>Carnobacteriaceae</taxon>
        <taxon>Granulicatella</taxon>
    </lineage>
</organism>
<dbReference type="EMBL" id="FOGF01000004">
    <property type="protein sequence ID" value="SEQ68390.1"/>
    <property type="molecule type" value="Genomic_DNA"/>
</dbReference>
<keyword evidence="2" id="KW-1185">Reference proteome</keyword>
<protein>
    <submittedName>
        <fullName evidence="1">Uncharacterized protein</fullName>
    </submittedName>
</protein>
<dbReference type="Proteomes" id="UP000198556">
    <property type="component" value="Unassembled WGS sequence"/>
</dbReference>
<evidence type="ECO:0000313" key="1">
    <source>
        <dbReference type="EMBL" id="SEQ68390.1"/>
    </source>
</evidence>
<gene>
    <name evidence="1" type="ORF">SAMN05421767_10425</name>
</gene>
<reference evidence="1 2" key="1">
    <citation type="submission" date="2016-10" db="EMBL/GenBank/DDBJ databases">
        <authorList>
            <person name="de Groot N.N."/>
        </authorList>
    </citation>
    <scope>NUCLEOTIDE SEQUENCE [LARGE SCALE GENOMIC DNA]</scope>
    <source>
        <strain evidence="1 2">DSM 15827</strain>
    </source>
</reference>
<accession>A0A1H9I194</accession>
<dbReference type="STRING" id="137733.SAMN05421767_10425"/>